<accession>A0A2K3KDQ3</accession>
<proteinExistence type="predicted"/>
<comment type="caution">
    <text evidence="1">The sequence shown here is derived from an EMBL/GenBank/DDBJ whole genome shotgun (WGS) entry which is preliminary data.</text>
</comment>
<dbReference type="Proteomes" id="UP000236291">
    <property type="component" value="Unassembled WGS sequence"/>
</dbReference>
<name>A0A2K3KDQ3_TRIPR</name>
<evidence type="ECO:0000313" key="2">
    <source>
        <dbReference type="Proteomes" id="UP000236291"/>
    </source>
</evidence>
<dbReference type="AlphaFoldDB" id="A0A2K3KDQ3"/>
<gene>
    <name evidence="1" type="ORF">L195_g054013</name>
</gene>
<dbReference type="EMBL" id="ASHM01092989">
    <property type="protein sequence ID" value="PNX64427.1"/>
    <property type="molecule type" value="Genomic_DNA"/>
</dbReference>
<reference evidence="1 2" key="2">
    <citation type="journal article" date="2017" name="Front. Plant Sci.">
        <title>Gene Classification and Mining of Molecular Markers Useful in Red Clover (Trifolium pratense) Breeding.</title>
        <authorList>
            <person name="Istvanek J."/>
            <person name="Dluhosova J."/>
            <person name="Dluhos P."/>
            <person name="Patkova L."/>
            <person name="Nedelnik J."/>
            <person name="Repkova J."/>
        </authorList>
    </citation>
    <scope>NUCLEOTIDE SEQUENCE [LARGE SCALE GENOMIC DNA]</scope>
    <source>
        <strain evidence="2">cv. Tatra</strain>
        <tissue evidence="1">Young leaves</tissue>
    </source>
</reference>
<reference evidence="1 2" key="1">
    <citation type="journal article" date="2014" name="Am. J. Bot.">
        <title>Genome assembly and annotation for red clover (Trifolium pratense; Fabaceae).</title>
        <authorList>
            <person name="Istvanek J."/>
            <person name="Jaros M."/>
            <person name="Krenek A."/>
            <person name="Repkova J."/>
        </authorList>
    </citation>
    <scope>NUCLEOTIDE SEQUENCE [LARGE SCALE GENOMIC DNA]</scope>
    <source>
        <strain evidence="2">cv. Tatra</strain>
        <tissue evidence="1">Young leaves</tissue>
    </source>
</reference>
<protein>
    <submittedName>
        <fullName evidence="1">Uncharacterized protein</fullName>
    </submittedName>
</protein>
<evidence type="ECO:0000313" key="1">
    <source>
        <dbReference type="EMBL" id="PNX64427.1"/>
    </source>
</evidence>
<feature type="non-terminal residue" evidence="1">
    <location>
        <position position="1"/>
    </location>
</feature>
<organism evidence="1 2">
    <name type="scientific">Trifolium pratense</name>
    <name type="common">Red clover</name>
    <dbReference type="NCBI Taxonomy" id="57577"/>
    <lineage>
        <taxon>Eukaryota</taxon>
        <taxon>Viridiplantae</taxon>
        <taxon>Streptophyta</taxon>
        <taxon>Embryophyta</taxon>
        <taxon>Tracheophyta</taxon>
        <taxon>Spermatophyta</taxon>
        <taxon>Magnoliopsida</taxon>
        <taxon>eudicotyledons</taxon>
        <taxon>Gunneridae</taxon>
        <taxon>Pentapetalae</taxon>
        <taxon>rosids</taxon>
        <taxon>fabids</taxon>
        <taxon>Fabales</taxon>
        <taxon>Fabaceae</taxon>
        <taxon>Papilionoideae</taxon>
        <taxon>50 kb inversion clade</taxon>
        <taxon>NPAAA clade</taxon>
        <taxon>Hologalegina</taxon>
        <taxon>IRL clade</taxon>
        <taxon>Trifolieae</taxon>
        <taxon>Trifolium</taxon>
    </lineage>
</organism>
<sequence length="45" mass="5280">SINGEEDDEYEEHLPHACKFGLTRGWTNANPVRKVDDWFLPYDVD</sequence>